<dbReference type="Gene3D" id="1.10.30.50">
    <property type="match status" value="1"/>
</dbReference>
<dbReference type="GO" id="GO:0008270">
    <property type="term" value="F:zinc ion binding"/>
    <property type="evidence" value="ECO:0007669"/>
    <property type="project" value="InterPro"/>
</dbReference>
<evidence type="ECO:0000259" key="1">
    <source>
        <dbReference type="SMART" id="SM00507"/>
    </source>
</evidence>
<dbReference type="InterPro" id="IPR002711">
    <property type="entry name" value="HNH"/>
</dbReference>
<dbReference type="CDD" id="cd00085">
    <property type="entry name" value="HNHc"/>
    <property type="match status" value="1"/>
</dbReference>
<gene>
    <name evidence="2" type="ORF">LCGC14_2322540</name>
</gene>
<dbReference type="Pfam" id="PF01844">
    <property type="entry name" value="HNH"/>
    <property type="match status" value="1"/>
</dbReference>
<organism evidence="2">
    <name type="scientific">marine sediment metagenome</name>
    <dbReference type="NCBI Taxonomy" id="412755"/>
    <lineage>
        <taxon>unclassified sequences</taxon>
        <taxon>metagenomes</taxon>
        <taxon>ecological metagenomes</taxon>
    </lineage>
</organism>
<dbReference type="AlphaFoldDB" id="A0A0F9CHY3"/>
<feature type="domain" description="HNH nuclease" evidence="1">
    <location>
        <begin position="54"/>
        <end position="102"/>
    </location>
</feature>
<comment type="caution">
    <text evidence="2">The sequence shown here is derived from an EMBL/GenBank/DDBJ whole genome shotgun (WGS) entry which is preliminary data.</text>
</comment>
<dbReference type="EMBL" id="LAZR01033211">
    <property type="protein sequence ID" value="KKL48739.1"/>
    <property type="molecule type" value="Genomic_DNA"/>
</dbReference>
<dbReference type="GO" id="GO:0004519">
    <property type="term" value="F:endonuclease activity"/>
    <property type="evidence" value="ECO:0007669"/>
    <property type="project" value="InterPro"/>
</dbReference>
<evidence type="ECO:0000313" key="2">
    <source>
        <dbReference type="EMBL" id="KKL48739.1"/>
    </source>
</evidence>
<sequence length="114" mass="12705">MPWMTPHPCRFPGCGILIRGKAGYCSACRKLVRRRQEKGRPSASARGYGVDWRRARAAYLADNPDCIRCGDVATEVDHKIPLSAGGPDDEGNYQSLCNTCHSVKTGRERARDRR</sequence>
<reference evidence="2" key="1">
    <citation type="journal article" date="2015" name="Nature">
        <title>Complex archaea that bridge the gap between prokaryotes and eukaryotes.</title>
        <authorList>
            <person name="Spang A."/>
            <person name="Saw J.H."/>
            <person name="Jorgensen S.L."/>
            <person name="Zaremba-Niedzwiedzka K."/>
            <person name="Martijn J."/>
            <person name="Lind A.E."/>
            <person name="van Eijk R."/>
            <person name="Schleper C."/>
            <person name="Guy L."/>
            <person name="Ettema T.J."/>
        </authorList>
    </citation>
    <scope>NUCLEOTIDE SEQUENCE</scope>
</reference>
<protein>
    <recommendedName>
        <fullName evidence="1">HNH nuclease domain-containing protein</fullName>
    </recommendedName>
</protein>
<accession>A0A0F9CHY3</accession>
<dbReference type="SMART" id="SM00507">
    <property type="entry name" value="HNHc"/>
    <property type="match status" value="1"/>
</dbReference>
<proteinExistence type="predicted"/>
<name>A0A0F9CHY3_9ZZZZ</name>
<dbReference type="GO" id="GO:0003676">
    <property type="term" value="F:nucleic acid binding"/>
    <property type="evidence" value="ECO:0007669"/>
    <property type="project" value="InterPro"/>
</dbReference>
<dbReference type="InterPro" id="IPR003615">
    <property type="entry name" value="HNH_nuc"/>
</dbReference>